<dbReference type="PROSITE" id="PS50110">
    <property type="entry name" value="RESPONSE_REGULATORY"/>
    <property type="match status" value="1"/>
</dbReference>
<comment type="catalytic activity">
    <reaction evidence="1">
        <text>ATP + protein L-histidine = ADP + protein N-phospho-L-histidine.</text>
        <dbReference type="EC" id="2.7.13.3"/>
    </reaction>
</comment>
<keyword evidence="9" id="KW-0175">Coiled coil</keyword>
<evidence type="ECO:0000256" key="9">
    <source>
        <dbReference type="SAM" id="Coils"/>
    </source>
</evidence>
<dbReference type="KEGG" id="pmet:G4Y79_09920"/>
<dbReference type="Gene3D" id="2.30.30.40">
    <property type="entry name" value="SH3 Domains"/>
    <property type="match status" value="1"/>
</dbReference>
<evidence type="ECO:0000256" key="7">
    <source>
        <dbReference type="PROSITE-ProRule" id="PRU00110"/>
    </source>
</evidence>
<dbReference type="GO" id="GO:0006935">
    <property type="term" value="P:chemotaxis"/>
    <property type="evidence" value="ECO:0007669"/>
    <property type="project" value="InterPro"/>
</dbReference>
<dbReference type="InterPro" id="IPR003594">
    <property type="entry name" value="HATPase_dom"/>
</dbReference>
<dbReference type="InterPro" id="IPR036061">
    <property type="entry name" value="CheW-like_dom_sf"/>
</dbReference>
<dbReference type="PROSITE" id="PS50894">
    <property type="entry name" value="HPT"/>
    <property type="match status" value="1"/>
</dbReference>
<dbReference type="Pfam" id="PF00072">
    <property type="entry name" value="Response_reg"/>
    <property type="match status" value="1"/>
</dbReference>
<dbReference type="PANTHER" id="PTHR43395">
    <property type="entry name" value="SENSOR HISTIDINE KINASE CHEA"/>
    <property type="match status" value="1"/>
</dbReference>
<feature type="modified residue" description="4-aspartylphosphate" evidence="8">
    <location>
        <position position="716"/>
    </location>
</feature>
<feature type="domain" description="CheW-like" evidence="13">
    <location>
        <begin position="511"/>
        <end position="645"/>
    </location>
</feature>
<feature type="domain" description="Response regulatory" evidence="12">
    <location>
        <begin position="667"/>
        <end position="783"/>
    </location>
</feature>
<keyword evidence="4" id="KW-0808">Transferase</keyword>
<evidence type="ECO:0000256" key="2">
    <source>
        <dbReference type="ARBA" id="ARBA00012438"/>
    </source>
</evidence>
<accession>A0A7S8ECZ8</accession>
<keyword evidence="16" id="KW-1185">Reference proteome</keyword>
<dbReference type="SUPFAM" id="SSF52172">
    <property type="entry name" value="CheY-like"/>
    <property type="match status" value="1"/>
</dbReference>
<dbReference type="InterPro" id="IPR002545">
    <property type="entry name" value="CheW-lke_dom"/>
</dbReference>
<evidence type="ECO:0000256" key="5">
    <source>
        <dbReference type="ARBA" id="ARBA00022777"/>
    </source>
</evidence>
<feature type="compositionally biased region" description="Pro residues" evidence="10">
    <location>
        <begin position="168"/>
        <end position="180"/>
    </location>
</feature>
<dbReference type="PROSITE" id="PS50851">
    <property type="entry name" value="CHEW"/>
    <property type="match status" value="1"/>
</dbReference>
<dbReference type="AlphaFoldDB" id="A0A7S8ECZ8"/>
<dbReference type="CDD" id="cd00088">
    <property type="entry name" value="HPT"/>
    <property type="match status" value="1"/>
</dbReference>
<dbReference type="PROSITE" id="PS50109">
    <property type="entry name" value="HIS_KIN"/>
    <property type="match status" value="1"/>
</dbReference>
<sequence length="784" mass="86860">MTTDQKLLQIFREEVTDYLQVLNDGLLRVEMTQGEERYGLIREMNRVAHSMKGAARAVGYAMIETVGHHMEEVLNRVLAGTLTLTPDVADTLYDGLDLISSALEGADEADDTLSDEVIETVIENLRQAAGIKVEDTQSSNGNHAQHSQEMPIITVDALPPTEPVEVSEPPPIVSSEPLPPENDKTASSTTMTMVLGPGEESLRVAVRKLDRLMAEVSELLVARMQNDERQRQISNLRRDVMKWQRQWRSVRGAYIRMMRREQEPGSHLSSEVVTLIRFMENNERSLSQMARQLAQLDQRVAQDNMQLTALADMLQNDVASLRMMPFEAITGSFHRMVRDIAREQSKEIDLHIEGAKVEIDKTVLDALKDPLVHLLRNAVDHGLEDTHTRAINGKSPTGHLSLKVLQRGSEIVIVISDDGRGFDVARIKKKALQMGLISIAELETLSDVDARMLVFHSGFSTNDQVTAISGRGLGMDIVRTRIEGLRGRIEVESISGESTTITLHVPVSLTRIRGVLLHLGEETYAVPSVMVNRMESLPRTAIYTAEGKEMVVLNEHPMPLVKLGDLLSTPGSAERGDVVNVIVLQLAERMVAFEVDGLYSEMELVLTPLGKELANLYFIAGAALLGSGEVLLVLDANDLVRRATGMMLGAKRAPRGLPHKNVPERLRVLIVDDSITTRTLEKNILEAVGFDVQVAIHGQQAWEMLAESQPDVIISDVEMPYLTGLELARLVKSHPHTRNIPFVLLTSLTKPAQREAGLQAGADAYLVKSRFDQQELLETIQSVL</sequence>
<dbReference type="SMART" id="SM00073">
    <property type="entry name" value="HPT"/>
    <property type="match status" value="1"/>
</dbReference>
<dbReference type="InterPro" id="IPR001789">
    <property type="entry name" value="Sig_transdc_resp-reg_receiver"/>
</dbReference>
<evidence type="ECO:0000259" key="11">
    <source>
        <dbReference type="PROSITE" id="PS50109"/>
    </source>
</evidence>
<dbReference type="EC" id="2.7.13.3" evidence="2"/>
<evidence type="ECO:0000259" key="13">
    <source>
        <dbReference type="PROSITE" id="PS50851"/>
    </source>
</evidence>
<dbReference type="Proteomes" id="UP000594468">
    <property type="component" value="Chromosome"/>
</dbReference>
<dbReference type="InterPro" id="IPR008207">
    <property type="entry name" value="Sig_transdc_His_kin_Hpt_dom"/>
</dbReference>
<dbReference type="InterPro" id="IPR004358">
    <property type="entry name" value="Sig_transdc_His_kin-like_C"/>
</dbReference>
<reference evidence="15 16" key="1">
    <citation type="submission" date="2020-02" db="EMBL/GenBank/DDBJ databases">
        <authorList>
            <person name="Zheng R.K."/>
            <person name="Sun C.M."/>
        </authorList>
    </citation>
    <scope>NUCLEOTIDE SEQUENCE [LARGE SCALE GENOMIC DNA]</scope>
    <source>
        <strain evidence="16">rifampicinis</strain>
    </source>
</reference>
<dbReference type="GO" id="GO:0004673">
    <property type="term" value="F:protein histidine kinase activity"/>
    <property type="evidence" value="ECO:0007669"/>
    <property type="project" value="UniProtKB-EC"/>
</dbReference>
<dbReference type="SUPFAM" id="SSF50341">
    <property type="entry name" value="CheW-like"/>
    <property type="match status" value="1"/>
</dbReference>
<dbReference type="EMBL" id="CP062983">
    <property type="protein sequence ID" value="QPC84671.1"/>
    <property type="molecule type" value="Genomic_DNA"/>
</dbReference>
<dbReference type="SMART" id="SM00448">
    <property type="entry name" value="REC"/>
    <property type="match status" value="1"/>
</dbReference>
<dbReference type="RefSeq" id="WP_195172734.1">
    <property type="nucleotide sequence ID" value="NZ_CP062983.1"/>
</dbReference>
<dbReference type="InterPro" id="IPR051315">
    <property type="entry name" value="Bact_Chemotaxis_CheA"/>
</dbReference>
<dbReference type="Pfam" id="PF01627">
    <property type="entry name" value="Hpt"/>
    <property type="match status" value="1"/>
</dbReference>
<dbReference type="PANTHER" id="PTHR43395:SF1">
    <property type="entry name" value="CHEMOTAXIS PROTEIN CHEA"/>
    <property type="match status" value="1"/>
</dbReference>
<dbReference type="Pfam" id="PF02518">
    <property type="entry name" value="HATPase_c"/>
    <property type="match status" value="1"/>
</dbReference>
<evidence type="ECO:0000256" key="1">
    <source>
        <dbReference type="ARBA" id="ARBA00000085"/>
    </source>
</evidence>
<organism evidence="15 16">
    <name type="scientific">Phototrophicus methaneseepsis</name>
    <dbReference type="NCBI Taxonomy" id="2710758"/>
    <lineage>
        <taxon>Bacteria</taxon>
        <taxon>Bacillati</taxon>
        <taxon>Chloroflexota</taxon>
        <taxon>Candidatus Thermofontia</taxon>
        <taxon>Phototrophicales</taxon>
        <taxon>Phototrophicaceae</taxon>
        <taxon>Phototrophicus</taxon>
    </lineage>
</organism>
<keyword evidence="5 15" id="KW-0418">Kinase</keyword>
<dbReference type="SMART" id="SM00260">
    <property type="entry name" value="CheW"/>
    <property type="match status" value="1"/>
</dbReference>
<evidence type="ECO:0000313" key="16">
    <source>
        <dbReference type="Proteomes" id="UP000594468"/>
    </source>
</evidence>
<dbReference type="SUPFAM" id="SSF47226">
    <property type="entry name" value="Histidine-containing phosphotransfer domain, HPT domain"/>
    <property type="match status" value="1"/>
</dbReference>
<keyword evidence="6" id="KW-0902">Two-component regulatory system</keyword>
<dbReference type="Gene3D" id="1.20.120.160">
    <property type="entry name" value="HPT domain"/>
    <property type="match status" value="1"/>
</dbReference>
<dbReference type="FunFam" id="3.30.565.10:FF:000016">
    <property type="entry name" value="Chemotaxis protein CheA, putative"/>
    <property type="match status" value="1"/>
</dbReference>
<evidence type="ECO:0000256" key="10">
    <source>
        <dbReference type="SAM" id="MobiDB-lite"/>
    </source>
</evidence>
<feature type="domain" description="Histidine kinase" evidence="11">
    <location>
        <begin position="267"/>
        <end position="509"/>
    </location>
</feature>
<dbReference type="PRINTS" id="PR00344">
    <property type="entry name" value="BCTRLSENSOR"/>
</dbReference>
<feature type="modified residue" description="Phosphohistidine" evidence="7">
    <location>
        <position position="49"/>
    </location>
</feature>
<dbReference type="Pfam" id="PF01584">
    <property type="entry name" value="CheW"/>
    <property type="match status" value="1"/>
</dbReference>
<feature type="domain" description="HPt" evidence="14">
    <location>
        <begin position="1"/>
        <end position="106"/>
    </location>
</feature>
<dbReference type="GO" id="GO:0000160">
    <property type="term" value="P:phosphorelay signal transduction system"/>
    <property type="evidence" value="ECO:0007669"/>
    <property type="project" value="UniProtKB-KW"/>
</dbReference>
<dbReference type="InterPro" id="IPR011006">
    <property type="entry name" value="CheY-like_superfamily"/>
</dbReference>
<evidence type="ECO:0000259" key="12">
    <source>
        <dbReference type="PROSITE" id="PS50110"/>
    </source>
</evidence>
<evidence type="ECO:0000256" key="3">
    <source>
        <dbReference type="ARBA" id="ARBA00022553"/>
    </source>
</evidence>
<dbReference type="Gene3D" id="3.30.565.10">
    <property type="entry name" value="Histidine kinase-like ATPase, C-terminal domain"/>
    <property type="match status" value="1"/>
</dbReference>
<proteinExistence type="predicted"/>
<feature type="region of interest" description="Disordered" evidence="10">
    <location>
        <begin position="160"/>
        <end position="187"/>
    </location>
</feature>
<dbReference type="SUPFAM" id="SSF55874">
    <property type="entry name" value="ATPase domain of HSP90 chaperone/DNA topoisomerase II/histidine kinase"/>
    <property type="match status" value="1"/>
</dbReference>
<evidence type="ECO:0000259" key="14">
    <source>
        <dbReference type="PROSITE" id="PS50894"/>
    </source>
</evidence>
<dbReference type="InterPro" id="IPR036641">
    <property type="entry name" value="HPT_dom_sf"/>
</dbReference>
<name>A0A7S8ECZ8_9CHLR</name>
<dbReference type="InterPro" id="IPR005467">
    <property type="entry name" value="His_kinase_dom"/>
</dbReference>
<keyword evidence="3 8" id="KW-0597">Phosphoprotein</keyword>
<evidence type="ECO:0000256" key="8">
    <source>
        <dbReference type="PROSITE-ProRule" id="PRU00169"/>
    </source>
</evidence>
<dbReference type="InterPro" id="IPR036890">
    <property type="entry name" value="HATPase_C_sf"/>
</dbReference>
<evidence type="ECO:0000256" key="4">
    <source>
        <dbReference type="ARBA" id="ARBA00022679"/>
    </source>
</evidence>
<gene>
    <name evidence="15" type="ORF">G4Y79_09920</name>
</gene>
<feature type="coiled-coil region" evidence="9">
    <location>
        <begin position="279"/>
        <end position="306"/>
    </location>
</feature>
<dbReference type="SMART" id="SM00387">
    <property type="entry name" value="HATPase_c"/>
    <property type="match status" value="1"/>
</dbReference>
<dbReference type="Gene3D" id="3.40.50.2300">
    <property type="match status" value="1"/>
</dbReference>
<protein>
    <recommendedName>
        <fullName evidence="2">histidine kinase</fullName>
        <ecNumber evidence="2">2.7.13.3</ecNumber>
    </recommendedName>
</protein>
<evidence type="ECO:0000313" key="15">
    <source>
        <dbReference type="EMBL" id="QPC84671.1"/>
    </source>
</evidence>
<evidence type="ECO:0000256" key="6">
    <source>
        <dbReference type="ARBA" id="ARBA00023012"/>
    </source>
</evidence>